<reference evidence="1 2" key="1">
    <citation type="submission" date="2017-09" db="EMBL/GenBank/DDBJ databases">
        <authorList>
            <person name="Varghese N."/>
            <person name="Submissions S."/>
        </authorList>
    </citation>
    <scope>NUCLEOTIDE SEQUENCE [LARGE SCALE GENOMIC DNA]</scope>
    <source>
        <strain evidence="1 2">OK806</strain>
    </source>
</reference>
<organism evidence="1 2">
    <name type="scientific">Caballeronia arationis</name>
    <dbReference type="NCBI Taxonomy" id="1777142"/>
    <lineage>
        <taxon>Bacteria</taxon>
        <taxon>Pseudomonadati</taxon>
        <taxon>Pseudomonadota</taxon>
        <taxon>Betaproteobacteria</taxon>
        <taxon>Burkholderiales</taxon>
        <taxon>Burkholderiaceae</taxon>
        <taxon>Caballeronia</taxon>
    </lineage>
</organism>
<evidence type="ECO:0000313" key="2">
    <source>
        <dbReference type="Proteomes" id="UP000219522"/>
    </source>
</evidence>
<dbReference type="Proteomes" id="UP000219522">
    <property type="component" value="Unassembled WGS sequence"/>
</dbReference>
<dbReference type="EMBL" id="OCSU01000001">
    <property type="protein sequence ID" value="SOE67153.1"/>
    <property type="molecule type" value="Genomic_DNA"/>
</dbReference>
<accession>A0A7Z7N3E7</accession>
<protein>
    <submittedName>
        <fullName evidence="1">Uncharacterized protein</fullName>
    </submittedName>
</protein>
<gene>
    <name evidence="1" type="ORF">SAMN05446927_3235</name>
</gene>
<name>A0A7Z7N3E7_9BURK</name>
<evidence type="ECO:0000313" key="1">
    <source>
        <dbReference type="EMBL" id="SOE67153.1"/>
    </source>
</evidence>
<dbReference type="AlphaFoldDB" id="A0A7Z7N3E7"/>
<keyword evidence="2" id="KW-1185">Reference proteome</keyword>
<comment type="caution">
    <text evidence="1">The sequence shown here is derived from an EMBL/GenBank/DDBJ whole genome shotgun (WGS) entry which is preliminary data.</text>
</comment>
<proteinExistence type="predicted"/>
<sequence>MEIEFHDPFDIARTNLRLALGFGLLAQEWRRRARCLELSMS</sequence>